<evidence type="ECO:0000256" key="3">
    <source>
        <dbReference type="SAM" id="Coils"/>
    </source>
</evidence>
<feature type="region of interest" description="Disordered" evidence="4">
    <location>
        <begin position="275"/>
        <end position="309"/>
    </location>
</feature>
<comment type="similarity">
    <text evidence="1">Belongs to the SIKE family.</text>
</comment>
<evidence type="ECO:0000256" key="2">
    <source>
        <dbReference type="ARBA" id="ARBA00023054"/>
    </source>
</evidence>
<keyword evidence="6" id="KW-1185">Reference proteome</keyword>
<accession>A0AA38LVW5</accession>
<dbReference type="Proteomes" id="UP001164286">
    <property type="component" value="Unassembled WGS sequence"/>
</dbReference>
<dbReference type="InterPro" id="IPR008555">
    <property type="entry name" value="SIKE"/>
</dbReference>
<comment type="caution">
    <text evidence="5">The sequence shown here is derived from an EMBL/GenBank/DDBJ whole genome shotgun (WGS) entry which is preliminary data.</text>
</comment>
<evidence type="ECO:0000313" key="6">
    <source>
        <dbReference type="Proteomes" id="UP001164286"/>
    </source>
</evidence>
<dbReference type="PANTHER" id="PTHR39472:SF1">
    <property type="entry name" value="EXPRESSED PROTEIN"/>
    <property type="match status" value="1"/>
</dbReference>
<sequence>MTRPAEEQEDELTKIWSLVSELAEQLESNRHLVNQLKSRSDNVKGQAAHVGTGFPLRRFNLDISDAEEFSSELEAFSSHLVLENQQLQHENKQLNTLLKEYEQTLESVMGKFRGVAHASQQHDLSLHSYYTSLLQTLQTAHSSAHLHDNTSLSLLLHRLSTLLRSALRALSGEDAEFDLEAHLPGLLASTKGDVAAAASAASSPISPSRPSSFAPKSIRRAPPRPPAFHGSQPGASGGYTGTNGQGDWALEREMEIMRLEDENASLREMLRIAQESTEEAEVEHAEEIKADEKDEKDTAASPVVEPKRKNSLTIEELQLGAEKEDEAKSHQLKVVSMKDFEEVVMVEDEALDKGKGKAKAEEGGRGGSALGLTAEPQASGR</sequence>
<reference evidence="5" key="1">
    <citation type="journal article" date="2022" name="G3 (Bethesda)">
        <title>High quality genome of the basidiomycete yeast Dioszegia hungarica PDD-24b-2 isolated from cloud water.</title>
        <authorList>
            <person name="Jarrige D."/>
            <person name="Haridas S."/>
            <person name="Bleykasten-Grosshans C."/>
            <person name="Joly M."/>
            <person name="Nadalig T."/>
            <person name="Sancelme M."/>
            <person name="Vuilleumier S."/>
            <person name="Grigoriev I.V."/>
            <person name="Amato P."/>
            <person name="Bringel F."/>
        </authorList>
    </citation>
    <scope>NUCLEOTIDE SEQUENCE</scope>
    <source>
        <strain evidence="5">PDD-24b-2</strain>
    </source>
</reference>
<feature type="region of interest" description="Disordered" evidence="4">
    <location>
        <begin position="350"/>
        <end position="381"/>
    </location>
</feature>
<feature type="region of interest" description="Disordered" evidence="4">
    <location>
        <begin position="200"/>
        <end position="246"/>
    </location>
</feature>
<proteinExistence type="inferred from homology"/>
<keyword evidence="2 3" id="KW-0175">Coiled coil</keyword>
<feature type="compositionally biased region" description="Low complexity" evidence="4">
    <location>
        <begin position="200"/>
        <end position="215"/>
    </location>
</feature>
<feature type="coiled-coil region" evidence="3">
    <location>
        <begin position="80"/>
        <end position="111"/>
    </location>
</feature>
<evidence type="ECO:0000313" key="5">
    <source>
        <dbReference type="EMBL" id="KAI9636973.1"/>
    </source>
</evidence>
<evidence type="ECO:0000256" key="4">
    <source>
        <dbReference type="SAM" id="MobiDB-lite"/>
    </source>
</evidence>
<gene>
    <name evidence="5" type="ORF">MKK02DRAFT_45681</name>
</gene>
<feature type="compositionally biased region" description="Basic and acidic residues" evidence="4">
    <location>
        <begin position="282"/>
        <end position="298"/>
    </location>
</feature>
<feature type="compositionally biased region" description="Gly residues" evidence="4">
    <location>
        <begin position="235"/>
        <end position="244"/>
    </location>
</feature>
<dbReference type="EMBL" id="JAKWFO010000005">
    <property type="protein sequence ID" value="KAI9636973.1"/>
    <property type="molecule type" value="Genomic_DNA"/>
</dbReference>
<organism evidence="5 6">
    <name type="scientific">Dioszegia hungarica</name>
    <dbReference type="NCBI Taxonomy" id="4972"/>
    <lineage>
        <taxon>Eukaryota</taxon>
        <taxon>Fungi</taxon>
        <taxon>Dikarya</taxon>
        <taxon>Basidiomycota</taxon>
        <taxon>Agaricomycotina</taxon>
        <taxon>Tremellomycetes</taxon>
        <taxon>Tremellales</taxon>
        <taxon>Bulleribasidiaceae</taxon>
        <taxon>Dioszegia</taxon>
    </lineage>
</organism>
<dbReference type="GeneID" id="77732756"/>
<evidence type="ECO:0000256" key="1">
    <source>
        <dbReference type="ARBA" id="ARBA00005537"/>
    </source>
</evidence>
<protein>
    <submittedName>
        <fullName evidence="5">Uncharacterized protein</fullName>
    </submittedName>
</protein>
<name>A0AA38LVW5_9TREE</name>
<dbReference type="AlphaFoldDB" id="A0AA38LVW5"/>
<dbReference type="PANTHER" id="PTHR39472">
    <property type="entry name" value="EXPRESSED PROTEIN"/>
    <property type="match status" value="1"/>
</dbReference>
<feature type="compositionally biased region" description="Basic and acidic residues" evidence="4">
    <location>
        <begin position="351"/>
        <end position="364"/>
    </location>
</feature>
<dbReference type="RefSeq" id="XP_052946750.1">
    <property type="nucleotide sequence ID" value="XM_053093551.1"/>
</dbReference>
<dbReference type="Pfam" id="PF05769">
    <property type="entry name" value="SIKE"/>
    <property type="match status" value="1"/>
</dbReference>